<accession>A0ABW7BTD8</accession>
<dbReference type="InterPro" id="IPR000092">
    <property type="entry name" value="Polyprenyl_synt"/>
</dbReference>
<dbReference type="Pfam" id="PF00348">
    <property type="entry name" value="polyprenyl_synt"/>
    <property type="match status" value="1"/>
</dbReference>
<gene>
    <name evidence="3" type="ORF">ACGFYS_17705</name>
</gene>
<reference evidence="3 4" key="1">
    <citation type="submission" date="2024-10" db="EMBL/GenBank/DDBJ databases">
        <title>The Natural Products Discovery Center: Release of the First 8490 Sequenced Strains for Exploring Actinobacteria Biosynthetic Diversity.</title>
        <authorList>
            <person name="Kalkreuter E."/>
            <person name="Kautsar S.A."/>
            <person name="Yang D."/>
            <person name="Bader C.D."/>
            <person name="Teijaro C.N."/>
            <person name="Fluegel L."/>
            <person name="Davis C.M."/>
            <person name="Simpson J.R."/>
            <person name="Lauterbach L."/>
            <person name="Steele A.D."/>
            <person name="Gui C."/>
            <person name="Meng S."/>
            <person name="Li G."/>
            <person name="Viehrig K."/>
            <person name="Ye F."/>
            <person name="Su P."/>
            <person name="Kiefer A.F."/>
            <person name="Nichols A."/>
            <person name="Cepeda A.J."/>
            <person name="Yan W."/>
            <person name="Fan B."/>
            <person name="Jiang Y."/>
            <person name="Adhikari A."/>
            <person name="Zheng C.-J."/>
            <person name="Schuster L."/>
            <person name="Cowan T.M."/>
            <person name="Smanski M.J."/>
            <person name="Chevrette M.G."/>
            <person name="De Carvalho L.P.S."/>
            <person name="Shen B."/>
        </authorList>
    </citation>
    <scope>NUCLEOTIDE SEQUENCE [LARGE SCALE GENOMIC DNA]</scope>
    <source>
        <strain evidence="3 4">NPDC048229</strain>
    </source>
</reference>
<feature type="region of interest" description="Disordered" evidence="2">
    <location>
        <begin position="1"/>
        <end position="65"/>
    </location>
</feature>
<name>A0ABW7BTD8_9ACTN</name>
<evidence type="ECO:0000313" key="3">
    <source>
        <dbReference type="EMBL" id="MFG3190766.1"/>
    </source>
</evidence>
<dbReference type="CDD" id="cd00685">
    <property type="entry name" value="Trans_IPPS_HT"/>
    <property type="match status" value="1"/>
</dbReference>
<dbReference type="Proteomes" id="UP001604282">
    <property type="component" value="Unassembled WGS sequence"/>
</dbReference>
<dbReference type="EC" id="2.5.1.-" evidence="3"/>
<evidence type="ECO:0000256" key="2">
    <source>
        <dbReference type="SAM" id="MobiDB-lite"/>
    </source>
</evidence>
<dbReference type="RefSeq" id="WP_392882651.1">
    <property type="nucleotide sequence ID" value="NZ_JBICZW010000010.1"/>
</dbReference>
<sequence>MSARPTPAAPAVPPAERSRLDGTETEDGPSTSPDRRTPLSPGPRSSVSPDRQSPDAPGPQPSAPGVLRRCRALVRPALVEAVGLLHPWTGEMAAYALGWADTDGTPDPGGSEGKGVRQALAVLGAEAVGADPADGVPGAVAVELVHTFSLLHDDIMDADALRRRRPAVWKSHGTGPAVLAGDALLARAVTGLAEARGDRAPAAVRRLCATLNALVAGQAEDLRFEHLPWHGPGAVTPERYRSMAEQKTGALLGCALALGAVLGGAPEPTVTALERAGRHLGLAFQAVDDVLGIWGDPETTGKPVHADLRRGKKTYPVLAALAGRGPAARELAVLLASSREIDDAAAAHLAALVEKAGGRTATHEEAHRRLSAARRVLRATPLTRAAARDLDALCADLLDRAW</sequence>
<dbReference type="InterPro" id="IPR008949">
    <property type="entry name" value="Isoprenoid_synthase_dom_sf"/>
</dbReference>
<dbReference type="GO" id="GO:0016740">
    <property type="term" value="F:transferase activity"/>
    <property type="evidence" value="ECO:0007669"/>
    <property type="project" value="UniProtKB-KW"/>
</dbReference>
<evidence type="ECO:0000313" key="4">
    <source>
        <dbReference type="Proteomes" id="UP001604282"/>
    </source>
</evidence>
<dbReference type="Gene3D" id="1.10.600.10">
    <property type="entry name" value="Farnesyl Diphosphate Synthase"/>
    <property type="match status" value="1"/>
</dbReference>
<dbReference type="SUPFAM" id="SSF48576">
    <property type="entry name" value="Terpenoid synthases"/>
    <property type="match status" value="1"/>
</dbReference>
<keyword evidence="4" id="KW-1185">Reference proteome</keyword>
<comment type="caution">
    <text evidence="3">The sequence shown here is derived from an EMBL/GenBank/DDBJ whole genome shotgun (WGS) entry which is preliminary data.</text>
</comment>
<proteinExistence type="inferred from homology"/>
<evidence type="ECO:0000256" key="1">
    <source>
        <dbReference type="RuleBase" id="RU004466"/>
    </source>
</evidence>
<dbReference type="EMBL" id="JBICZW010000010">
    <property type="protein sequence ID" value="MFG3190766.1"/>
    <property type="molecule type" value="Genomic_DNA"/>
</dbReference>
<protein>
    <submittedName>
        <fullName evidence="3">Polyprenyl synthetase family protein</fullName>
        <ecNumber evidence="3">2.5.1.-</ecNumber>
    </submittedName>
</protein>
<dbReference type="SFLD" id="SFLDG01017">
    <property type="entry name" value="Polyprenyl_Transferase_Like"/>
    <property type="match status" value="1"/>
</dbReference>
<organism evidence="3 4">
    <name type="scientific">Streptomyces omiyaensis</name>
    <dbReference type="NCBI Taxonomy" id="68247"/>
    <lineage>
        <taxon>Bacteria</taxon>
        <taxon>Bacillati</taxon>
        <taxon>Actinomycetota</taxon>
        <taxon>Actinomycetes</taxon>
        <taxon>Kitasatosporales</taxon>
        <taxon>Streptomycetaceae</taxon>
        <taxon>Streptomyces</taxon>
    </lineage>
</organism>
<dbReference type="PANTHER" id="PTHR12001:SF71">
    <property type="entry name" value="(2E,6E)-FARNESYL DIPHOSPHATE SYNTHASE"/>
    <property type="match status" value="1"/>
</dbReference>
<dbReference type="SFLD" id="SFLDS00005">
    <property type="entry name" value="Isoprenoid_Synthase_Type_I"/>
    <property type="match status" value="1"/>
</dbReference>
<comment type="similarity">
    <text evidence="1">Belongs to the FPP/GGPP synthase family.</text>
</comment>
<dbReference type="PANTHER" id="PTHR12001">
    <property type="entry name" value="GERANYLGERANYL PYROPHOSPHATE SYNTHASE"/>
    <property type="match status" value="1"/>
</dbReference>
<keyword evidence="1 3" id="KW-0808">Transferase</keyword>